<feature type="chain" id="PRO_5003588488" evidence="1">
    <location>
        <begin position="23"/>
        <end position="188"/>
    </location>
</feature>
<dbReference type="AlphaFoldDB" id="H3JS16"/>
<accession>H3JS16</accession>
<name>H3JS16_9MAXI</name>
<evidence type="ECO:0000256" key="1">
    <source>
        <dbReference type="SAM" id="SignalP"/>
    </source>
</evidence>
<reference evidence="2" key="1">
    <citation type="journal article" date="2012" name="Mol. Biol. Evol.">
        <title>Evolution of bioluminescence in marine planktonic copepods.</title>
        <authorList>
            <person name="Takenaka Y."/>
            <person name="Yamaguchi A."/>
            <person name="Tsuruoka N."/>
            <person name="Torimura M."/>
            <person name="Gojobori T."/>
            <person name="Shigeri Y."/>
        </authorList>
    </citation>
    <scope>NUCLEOTIDE SEQUENCE</scope>
    <source>
        <tissue evidence="2">Whole body</tissue>
    </source>
</reference>
<dbReference type="EMBL" id="AB519713">
    <property type="protein sequence ID" value="BAL63039.1"/>
    <property type="molecule type" value="mRNA"/>
</dbReference>
<keyword evidence="1" id="KW-0732">Signal</keyword>
<feature type="signal peptide" evidence="1">
    <location>
        <begin position="1"/>
        <end position="22"/>
    </location>
</feature>
<sequence length="188" mass="20120">MWHLLSLMLLAVTSVYIQVVAASEEADDDHVSLVKNYWRIGVGNERDVSLDRGGPPKLSKELLAEMHAIASNAGCSRVCLIGLSKIKCTPKMKTFLPGRCNTFAPKPATGDGPFAAAAAIPGFSDLTAMEQYKAQVAQCDCSNRCLVGLANIKCSAALKAALPQRCTTFATNIQKEGEVDSIKGYGRK</sequence>
<protein>
    <submittedName>
        <fullName evidence="2">Secreted luciferase</fullName>
    </submittedName>
</protein>
<organism evidence="2">
    <name type="scientific">Heterorhabdus tanneri</name>
    <dbReference type="NCBI Taxonomy" id="507446"/>
    <lineage>
        <taxon>Eukaryota</taxon>
        <taxon>Metazoa</taxon>
        <taxon>Ecdysozoa</taxon>
        <taxon>Arthropoda</taxon>
        <taxon>Crustacea</taxon>
        <taxon>Multicrustacea</taxon>
        <taxon>Hexanauplia</taxon>
        <taxon>Copepoda</taxon>
        <taxon>Calanoida</taxon>
        <taxon>Heterorhabdidae</taxon>
        <taxon>Heterorhabdus</taxon>
    </lineage>
</organism>
<gene>
    <name evidence="2" type="primary">HtLuc1-2-2</name>
</gene>
<proteinExistence type="evidence at transcript level"/>
<evidence type="ECO:0000313" key="2">
    <source>
        <dbReference type="EMBL" id="BAL63039.1"/>
    </source>
</evidence>